<dbReference type="AlphaFoldDB" id="A0A9W5Q9Q6"/>
<dbReference type="RefSeq" id="WP_000005319.1">
    <property type="nucleotide sequence ID" value="NZ_KB976785.1"/>
</dbReference>
<name>A0A9W5Q9Q6_BACCE</name>
<dbReference type="SMR" id="A0A9W5Q9Q6"/>
<organism evidence="2 3">
    <name type="scientific">Bacillus cereus ISP2954</name>
    <dbReference type="NCBI Taxonomy" id="1053215"/>
    <lineage>
        <taxon>Bacteria</taxon>
        <taxon>Bacillati</taxon>
        <taxon>Bacillota</taxon>
        <taxon>Bacilli</taxon>
        <taxon>Bacillales</taxon>
        <taxon>Bacillaceae</taxon>
        <taxon>Bacillus</taxon>
        <taxon>Bacillus cereus group</taxon>
    </lineage>
</organism>
<dbReference type="Proteomes" id="UP000013989">
    <property type="component" value="Unassembled WGS sequence"/>
</dbReference>
<dbReference type="EMBL" id="AHEJ01000137">
    <property type="protein sequence ID" value="EOP49270.1"/>
    <property type="molecule type" value="Genomic_DNA"/>
</dbReference>
<accession>A0A9W5Q9Q6</accession>
<evidence type="ECO:0000256" key="1">
    <source>
        <dbReference type="SAM" id="MobiDB-lite"/>
    </source>
</evidence>
<comment type="caution">
    <text evidence="2">The sequence shown here is derived from an EMBL/GenBank/DDBJ whole genome shotgun (WGS) entry which is preliminary data.</text>
</comment>
<feature type="region of interest" description="Disordered" evidence="1">
    <location>
        <begin position="293"/>
        <end position="312"/>
    </location>
</feature>
<evidence type="ECO:0000313" key="2">
    <source>
        <dbReference type="EMBL" id="EOP49270.1"/>
    </source>
</evidence>
<dbReference type="GeneID" id="67470136"/>
<sequence>MSETQLVGQTPTFITQGHVPKEELRLPNQHFITAMDWIDKLGESAYCDYLKMYTMADRRDKDREYDRVPRALSSLWEALDRKEKYFRQKILIPLWEYGLVDLVEYQGEHARAGHKPMNIVIYRYPCNDITLLTKPLEKVRDWKKDYKSSGKFYAIKGGRPKNELKDSPQNPLVKDSLQKPLKDSPQNPINNTKELNNLLNYFSKYVSIDLSPIDFFKFAIVSSPSKYVEIELNNLTTTYGKDIVNEAIKRISDMKTDKYIATIKGIIKKWVSQGMKSFSDIENVEQAYLEERKQLQKPKSQQKPNSLKPSYGKKDIVPEWLKEQKLKDEEVQTNKELHQNSESIQVTTETIKEKIRFYEKKLNKYITEDITEDNWKVAKIYLDAKWDWTEIGILFKEIDEMKNAIQ</sequence>
<feature type="region of interest" description="Disordered" evidence="1">
    <location>
        <begin position="157"/>
        <end position="189"/>
    </location>
</feature>
<evidence type="ECO:0008006" key="4">
    <source>
        <dbReference type="Google" id="ProtNLM"/>
    </source>
</evidence>
<protein>
    <recommendedName>
        <fullName evidence="4">Replication protein</fullName>
    </recommendedName>
</protein>
<reference evidence="2 3" key="1">
    <citation type="submission" date="2012-12" db="EMBL/GenBank/DDBJ databases">
        <title>The Genome Sequence of Bacillus cereus ISP2954.</title>
        <authorList>
            <consortium name="The Broad Institute Genome Sequencing Platform"/>
            <consortium name="The Broad Institute Genome Sequencing Center for Infectious Disease"/>
            <person name="Feldgarden M."/>
            <person name="Van der Auwera G.A."/>
            <person name="Mahillon J."/>
            <person name="Duprez V."/>
            <person name="Timmery S."/>
            <person name="Mattelet C."/>
            <person name="Dierick K."/>
            <person name="Sun M."/>
            <person name="Yu Z."/>
            <person name="Zhu L."/>
            <person name="Hu X."/>
            <person name="Shank E.B."/>
            <person name="Swiecicka I."/>
            <person name="Hansen B.M."/>
            <person name="Andrup L."/>
            <person name="Walker B."/>
            <person name="Young S.K."/>
            <person name="Zeng Q."/>
            <person name="Gargeya S."/>
            <person name="Fitzgerald M."/>
            <person name="Haas B."/>
            <person name="Abouelleil A."/>
            <person name="Alvarado L."/>
            <person name="Arachchi H.M."/>
            <person name="Berlin A.M."/>
            <person name="Chapman S.B."/>
            <person name="Dewar J."/>
            <person name="Goldberg J."/>
            <person name="Griggs A."/>
            <person name="Gujja S."/>
            <person name="Hansen M."/>
            <person name="Howarth C."/>
            <person name="Imamovic A."/>
            <person name="Larimer J."/>
            <person name="McCowan C."/>
            <person name="Murphy C."/>
            <person name="Neiman D."/>
            <person name="Pearson M."/>
            <person name="Priest M."/>
            <person name="Roberts A."/>
            <person name="Saif S."/>
            <person name="Shea T."/>
            <person name="Sisk P."/>
            <person name="Sykes S."/>
            <person name="Wortman J."/>
            <person name="Nusbaum C."/>
            <person name="Birren B."/>
        </authorList>
    </citation>
    <scope>NUCLEOTIDE SEQUENCE [LARGE SCALE GENOMIC DNA]</scope>
    <source>
        <strain evidence="2 3">ISP2954</strain>
    </source>
</reference>
<proteinExistence type="predicted"/>
<feature type="compositionally biased region" description="Low complexity" evidence="1">
    <location>
        <begin position="297"/>
        <end position="310"/>
    </location>
</feature>
<evidence type="ECO:0000313" key="3">
    <source>
        <dbReference type="Proteomes" id="UP000013989"/>
    </source>
</evidence>
<gene>
    <name evidence="2" type="ORF">IGU_06025</name>
</gene>